<reference evidence="4" key="2">
    <citation type="submission" date="2019-09" db="UniProtKB">
        <authorList>
            <consortium name="WormBaseParasite"/>
        </authorList>
    </citation>
    <scope>IDENTIFICATION</scope>
</reference>
<accession>A0A3P7V3F5</accession>
<dbReference type="AlphaFoldDB" id="A0A183FC54"/>
<evidence type="ECO:0000313" key="2">
    <source>
        <dbReference type="EMBL" id="VDO41930.1"/>
    </source>
</evidence>
<organism evidence="3 4">
    <name type="scientific">Heligmosomoides polygyrus</name>
    <name type="common">Parasitic roundworm</name>
    <dbReference type="NCBI Taxonomy" id="6339"/>
    <lineage>
        <taxon>Eukaryota</taxon>
        <taxon>Metazoa</taxon>
        <taxon>Ecdysozoa</taxon>
        <taxon>Nematoda</taxon>
        <taxon>Chromadorea</taxon>
        <taxon>Rhabditida</taxon>
        <taxon>Rhabditina</taxon>
        <taxon>Rhabditomorpha</taxon>
        <taxon>Strongyloidea</taxon>
        <taxon>Heligmosomidae</taxon>
        <taxon>Heligmosomoides</taxon>
    </lineage>
</organism>
<dbReference type="EMBL" id="UZAH01013888">
    <property type="protein sequence ID" value="VDO41930.1"/>
    <property type="molecule type" value="Genomic_DNA"/>
</dbReference>
<keyword evidence="3" id="KW-1185">Reference proteome</keyword>
<keyword evidence="1" id="KW-0472">Membrane</keyword>
<keyword evidence="1" id="KW-1133">Transmembrane helix</keyword>
<dbReference type="WBParaSite" id="HPBE_0000374601-mRNA-1">
    <property type="protein sequence ID" value="HPBE_0000374601-mRNA-1"/>
    <property type="gene ID" value="HPBE_0000374601"/>
</dbReference>
<name>A0A183FC54_HELPZ</name>
<accession>A0A183FC54</accession>
<evidence type="ECO:0000256" key="1">
    <source>
        <dbReference type="SAM" id="Phobius"/>
    </source>
</evidence>
<gene>
    <name evidence="2" type="ORF">HPBE_LOCUS3747</name>
</gene>
<protein>
    <submittedName>
        <fullName evidence="4">Transmembrane protein</fullName>
    </submittedName>
</protein>
<reference evidence="2 3" key="1">
    <citation type="submission" date="2018-11" db="EMBL/GenBank/DDBJ databases">
        <authorList>
            <consortium name="Pathogen Informatics"/>
        </authorList>
    </citation>
    <scope>NUCLEOTIDE SEQUENCE [LARGE SCALE GENOMIC DNA]</scope>
</reference>
<feature type="transmembrane region" description="Helical" evidence="1">
    <location>
        <begin position="117"/>
        <end position="135"/>
    </location>
</feature>
<evidence type="ECO:0000313" key="3">
    <source>
        <dbReference type="Proteomes" id="UP000050761"/>
    </source>
</evidence>
<proteinExistence type="predicted"/>
<keyword evidence="1" id="KW-0812">Transmembrane</keyword>
<dbReference type="OrthoDB" id="10415225at2759"/>
<dbReference type="Proteomes" id="UP000050761">
    <property type="component" value="Unassembled WGS sequence"/>
</dbReference>
<sequence length="137" mass="15203">MHCLHVEFRCQGQRMPALPGVPSMNLPECNVGSSVVAGDLIPTLPQPAYEHRVENVLEAARVIAIWQGCGSLAEKIRRILDPQQKRITPKSVGLAYAFFRTRCMHVAIMAGALYRRMGYYAMLALLAGSATRSIFWS</sequence>
<evidence type="ECO:0000313" key="4">
    <source>
        <dbReference type="WBParaSite" id="HPBE_0000374601-mRNA-1"/>
    </source>
</evidence>